<accession>A0A811QCA5</accession>
<dbReference type="GO" id="GO:0009626">
    <property type="term" value="P:plant-type hypersensitive response"/>
    <property type="evidence" value="ECO:0007669"/>
    <property type="project" value="UniProtKB-ARBA"/>
</dbReference>
<dbReference type="InterPro" id="IPR058922">
    <property type="entry name" value="WHD_DRP"/>
</dbReference>
<feature type="domain" description="Disease resistance protein winged helix" evidence="5">
    <location>
        <begin position="194"/>
        <end position="262"/>
    </location>
</feature>
<keyword evidence="3" id="KW-0812">Transmembrane</keyword>
<proteinExistence type="predicted"/>
<feature type="domain" description="Disease resistance R13L4/SHOC-2-like LRR" evidence="6">
    <location>
        <begin position="313"/>
        <end position="692"/>
    </location>
</feature>
<sequence length="804" mass="91232">MAAKTDTVFTAGPYAGLAMKTFITAALSNCIFVKLWQIVVIDDIWDKRAWQTIELALLDNDCGSRIITTTRSVMVASFCSAHGGSVYYMEPLSSNDSKRLFFRRAFGSENSYYPHLGYVPHEILGKCGGLPLAIITISSMLADQHAKAEWERVLNAIGSGLARDPDAERMTNILALSYFDLPHNLKTCLLYLSIFPEDQTIERQCLINKWIAEGFVCDEKGRSAYETGERYFNDLINRSMIQPVGVIYGQAKACRVHDIILDYIKCKAAEDNFLTSLDATDHGYPSEYKVRRLCVINNDEEKATRMTGLVLSHVRSLTIFGHPVQTSFSAFTVLRVLDLGNCSALENHHLSSIKKLFHLKYLRLGSHSITYLPDKIGEMQYLETLDVQDTQIKELPSSITKLKRLAHLYVDSGTRFPNGMIGQMQSMEELCKYGLVSYEQGKTVKEFNKLTKLRTLDISWNFNWPDSSEERTKAENFHNNVGNLLSCCNLHNLHIVDTSDEHYPLSLDSWRPASPCSLRKLHLKECPIYKVPDWIPCLGNLGVLELYIICMIPDDVKILGAIRSLLFLELGTAGATNGMIIFNDINGFRNLKYFSLTIDACGTALKFEAGSMPMLEHLKLRLPVHKMKCLNGTSNFGIQHLSELSKLEVEIRCICDDEISGVGENDGISEDVKCVSSSINTAVQTLPNHPTVRIETRSDNGCAHFKFRLKRYNMEYGIFNEWLKIWHIEEGQEEQLTAETEQEAQERIDLEMHIQGSRQRNDFNRQWRCTSLMLIPLGVIAMFMSYGKYRIFVTLVMGLLMYCR</sequence>
<dbReference type="InterPro" id="IPR032675">
    <property type="entry name" value="LRR_dom_sf"/>
</dbReference>
<feature type="domain" description="NB-ARC" evidence="4">
    <location>
        <begin position="37"/>
        <end position="107"/>
    </location>
</feature>
<dbReference type="PANTHER" id="PTHR23155">
    <property type="entry name" value="DISEASE RESISTANCE PROTEIN RP"/>
    <property type="match status" value="1"/>
</dbReference>
<gene>
    <name evidence="7" type="ORF">NCGR_LOCUS36902</name>
</gene>
<evidence type="ECO:0000313" key="8">
    <source>
        <dbReference type="Proteomes" id="UP000604825"/>
    </source>
</evidence>
<keyword evidence="3" id="KW-1133">Transmembrane helix</keyword>
<dbReference type="Gene3D" id="1.10.10.10">
    <property type="entry name" value="Winged helix-like DNA-binding domain superfamily/Winged helix DNA-binding domain"/>
    <property type="match status" value="1"/>
</dbReference>
<dbReference type="Gene3D" id="3.40.50.300">
    <property type="entry name" value="P-loop containing nucleotide triphosphate hydrolases"/>
    <property type="match status" value="1"/>
</dbReference>
<dbReference type="EMBL" id="CAJGYO010000009">
    <property type="protein sequence ID" value="CAD6253270.1"/>
    <property type="molecule type" value="Genomic_DNA"/>
</dbReference>
<dbReference type="Pfam" id="PF23559">
    <property type="entry name" value="WHD_DRP"/>
    <property type="match status" value="1"/>
</dbReference>
<dbReference type="Pfam" id="PF00931">
    <property type="entry name" value="NB-ARC"/>
    <property type="match status" value="1"/>
</dbReference>
<feature type="transmembrane region" description="Helical" evidence="3">
    <location>
        <begin position="773"/>
        <end position="802"/>
    </location>
</feature>
<evidence type="ECO:0000259" key="5">
    <source>
        <dbReference type="Pfam" id="PF23559"/>
    </source>
</evidence>
<dbReference type="Gene3D" id="3.80.10.10">
    <property type="entry name" value="Ribonuclease Inhibitor"/>
    <property type="match status" value="1"/>
</dbReference>
<keyword evidence="3" id="KW-0472">Membrane</keyword>
<dbReference type="OrthoDB" id="664121at2759"/>
<dbReference type="InterPro" id="IPR044974">
    <property type="entry name" value="Disease_R_plants"/>
</dbReference>
<dbReference type="SUPFAM" id="SSF52058">
    <property type="entry name" value="L domain-like"/>
    <property type="match status" value="1"/>
</dbReference>
<comment type="caution">
    <text evidence="7">The sequence shown here is derived from an EMBL/GenBank/DDBJ whole genome shotgun (WGS) entry which is preliminary data.</text>
</comment>
<dbReference type="PANTHER" id="PTHR23155:SF1028">
    <property type="entry name" value="OS08G0174800 PROTEIN"/>
    <property type="match status" value="1"/>
</dbReference>
<evidence type="ECO:0008006" key="9">
    <source>
        <dbReference type="Google" id="ProtNLM"/>
    </source>
</evidence>
<dbReference type="InterPro" id="IPR002182">
    <property type="entry name" value="NB-ARC"/>
</dbReference>
<evidence type="ECO:0000256" key="2">
    <source>
        <dbReference type="ARBA" id="ARBA00022821"/>
    </source>
</evidence>
<dbReference type="GO" id="GO:0002758">
    <property type="term" value="P:innate immune response-activating signaling pathway"/>
    <property type="evidence" value="ECO:0007669"/>
    <property type="project" value="UniProtKB-ARBA"/>
</dbReference>
<dbReference type="AlphaFoldDB" id="A0A811QCA5"/>
<evidence type="ECO:0000259" key="6">
    <source>
        <dbReference type="Pfam" id="PF23598"/>
    </source>
</evidence>
<reference evidence="7" key="1">
    <citation type="submission" date="2020-10" db="EMBL/GenBank/DDBJ databases">
        <authorList>
            <person name="Han B."/>
            <person name="Lu T."/>
            <person name="Zhao Q."/>
            <person name="Huang X."/>
            <person name="Zhao Y."/>
        </authorList>
    </citation>
    <scope>NUCLEOTIDE SEQUENCE</scope>
</reference>
<name>A0A811QCA5_9POAL</name>
<evidence type="ECO:0000259" key="4">
    <source>
        <dbReference type="Pfam" id="PF00931"/>
    </source>
</evidence>
<dbReference type="FunFam" id="1.10.10.10:FF:000322">
    <property type="entry name" value="Probable disease resistance protein At1g63360"/>
    <property type="match status" value="1"/>
</dbReference>
<dbReference type="SUPFAM" id="SSF52540">
    <property type="entry name" value="P-loop containing nucleoside triphosphate hydrolases"/>
    <property type="match status" value="1"/>
</dbReference>
<dbReference type="InterPro" id="IPR055414">
    <property type="entry name" value="LRR_R13L4/SHOC2-like"/>
</dbReference>
<dbReference type="InterPro" id="IPR042197">
    <property type="entry name" value="Apaf_helical"/>
</dbReference>
<dbReference type="PRINTS" id="PR00364">
    <property type="entry name" value="DISEASERSIST"/>
</dbReference>
<keyword evidence="1" id="KW-0677">Repeat</keyword>
<dbReference type="GO" id="GO:0043531">
    <property type="term" value="F:ADP binding"/>
    <property type="evidence" value="ECO:0007669"/>
    <property type="project" value="InterPro"/>
</dbReference>
<keyword evidence="8" id="KW-1185">Reference proteome</keyword>
<evidence type="ECO:0000256" key="1">
    <source>
        <dbReference type="ARBA" id="ARBA00022737"/>
    </source>
</evidence>
<dbReference type="Proteomes" id="UP000604825">
    <property type="component" value="Unassembled WGS sequence"/>
</dbReference>
<evidence type="ECO:0000313" key="7">
    <source>
        <dbReference type="EMBL" id="CAD6253270.1"/>
    </source>
</evidence>
<organism evidence="7 8">
    <name type="scientific">Miscanthus lutarioriparius</name>
    <dbReference type="NCBI Taxonomy" id="422564"/>
    <lineage>
        <taxon>Eukaryota</taxon>
        <taxon>Viridiplantae</taxon>
        <taxon>Streptophyta</taxon>
        <taxon>Embryophyta</taxon>
        <taxon>Tracheophyta</taxon>
        <taxon>Spermatophyta</taxon>
        <taxon>Magnoliopsida</taxon>
        <taxon>Liliopsida</taxon>
        <taxon>Poales</taxon>
        <taxon>Poaceae</taxon>
        <taxon>PACMAD clade</taxon>
        <taxon>Panicoideae</taxon>
        <taxon>Andropogonodae</taxon>
        <taxon>Andropogoneae</taxon>
        <taxon>Saccharinae</taxon>
        <taxon>Miscanthus</taxon>
    </lineage>
</organism>
<dbReference type="InterPro" id="IPR036388">
    <property type="entry name" value="WH-like_DNA-bd_sf"/>
</dbReference>
<dbReference type="InterPro" id="IPR027417">
    <property type="entry name" value="P-loop_NTPase"/>
</dbReference>
<dbReference type="GO" id="GO:0042742">
    <property type="term" value="P:defense response to bacterium"/>
    <property type="evidence" value="ECO:0007669"/>
    <property type="project" value="UniProtKB-ARBA"/>
</dbReference>
<dbReference type="Gene3D" id="1.10.8.430">
    <property type="entry name" value="Helical domain of apoptotic protease-activating factors"/>
    <property type="match status" value="1"/>
</dbReference>
<protein>
    <recommendedName>
        <fullName evidence="9">NB-ARC domain-containing protein</fullName>
    </recommendedName>
</protein>
<dbReference type="Pfam" id="PF23598">
    <property type="entry name" value="LRR_14"/>
    <property type="match status" value="1"/>
</dbReference>
<evidence type="ECO:0000256" key="3">
    <source>
        <dbReference type="SAM" id="Phobius"/>
    </source>
</evidence>
<keyword evidence="2" id="KW-0611">Plant defense</keyword>